<evidence type="ECO:0000256" key="1">
    <source>
        <dbReference type="PROSITE-ProRule" id="PRU00047"/>
    </source>
</evidence>
<dbReference type="Pfam" id="PF00098">
    <property type="entry name" value="zf-CCHC"/>
    <property type="match status" value="1"/>
</dbReference>
<reference evidence="4" key="2">
    <citation type="submission" date="2023-05" db="EMBL/GenBank/DDBJ databases">
        <authorList>
            <consortium name="Lawrence Berkeley National Laboratory"/>
            <person name="Steindorff A."/>
            <person name="Hensen N."/>
            <person name="Bonometti L."/>
            <person name="Westerberg I."/>
            <person name="Brannstrom I.O."/>
            <person name="Guillou S."/>
            <person name="Cros-Aarteil S."/>
            <person name="Calhoun S."/>
            <person name="Haridas S."/>
            <person name="Kuo A."/>
            <person name="Mondo S."/>
            <person name="Pangilinan J."/>
            <person name="Riley R."/>
            <person name="Labutti K."/>
            <person name="Andreopoulos B."/>
            <person name="Lipzen A."/>
            <person name="Chen C."/>
            <person name="Yanf M."/>
            <person name="Daum C."/>
            <person name="Ng V."/>
            <person name="Clum A."/>
            <person name="Ohm R."/>
            <person name="Martin F."/>
            <person name="Silar P."/>
            <person name="Natvig D."/>
            <person name="Lalanne C."/>
            <person name="Gautier V."/>
            <person name="Ament-Velasquez S.L."/>
            <person name="Kruys A."/>
            <person name="Hutchinson M.I."/>
            <person name="Powell A.J."/>
            <person name="Barry K."/>
            <person name="Miller A.N."/>
            <person name="Grigoriev I.V."/>
            <person name="Debuchy R."/>
            <person name="Gladieux P."/>
            <person name="Thoren M.H."/>
            <person name="Johannesson H."/>
        </authorList>
    </citation>
    <scope>NUCLEOTIDE SEQUENCE</scope>
    <source>
        <strain evidence="4">PSN309</strain>
    </source>
</reference>
<dbReference type="EMBL" id="MU864717">
    <property type="protein sequence ID" value="KAK4182200.1"/>
    <property type="molecule type" value="Genomic_DNA"/>
</dbReference>
<keyword evidence="1" id="KW-0479">Metal-binding</keyword>
<evidence type="ECO:0000256" key="2">
    <source>
        <dbReference type="SAM" id="MobiDB-lite"/>
    </source>
</evidence>
<comment type="caution">
    <text evidence="4">The sequence shown here is derived from an EMBL/GenBank/DDBJ whole genome shotgun (WGS) entry which is preliminary data.</text>
</comment>
<evidence type="ECO:0000259" key="3">
    <source>
        <dbReference type="PROSITE" id="PS50158"/>
    </source>
</evidence>
<feature type="region of interest" description="Disordered" evidence="2">
    <location>
        <begin position="95"/>
        <end position="145"/>
    </location>
</feature>
<name>A0AAN7ADN6_9PEZI</name>
<dbReference type="Gene3D" id="4.10.60.10">
    <property type="entry name" value="Zinc finger, CCHC-type"/>
    <property type="match status" value="1"/>
</dbReference>
<keyword evidence="5" id="KW-1185">Reference proteome</keyword>
<sequence>MKHLHESYNDPNKLEDSREKFEKLTYKPADGFTNFRNEFVRLAGECQRPKSDWKYEFNRKLTPSLKTAVAKEYLDKTVRFDEFVRHCQQIADIWTRAQQERSTSNSGSGSGKSKDKDKGKGKATSTTATSSKSSTAPTRTRLSPDEVRILAMEGRCFTCKEKGHVSKDCPQKAADNAKKLAAVNAIVDAYAAKQDKTDAESENN</sequence>
<keyword evidence="1" id="KW-0863">Zinc-finger</keyword>
<reference evidence="4" key="1">
    <citation type="journal article" date="2023" name="Mol. Phylogenet. Evol.">
        <title>Genome-scale phylogeny and comparative genomics of the fungal order Sordariales.</title>
        <authorList>
            <person name="Hensen N."/>
            <person name="Bonometti L."/>
            <person name="Westerberg I."/>
            <person name="Brannstrom I.O."/>
            <person name="Guillou S."/>
            <person name="Cros-Aarteil S."/>
            <person name="Calhoun S."/>
            <person name="Haridas S."/>
            <person name="Kuo A."/>
            <person name="Mondo S."/>
            <person name="Pangilinan J."/>
            <person name="Riley R."/>
            <person name="LaButti K."/>
            <person name="Andreopoulos B."/>
            <person name="Lipzen A."/>
            <person name="Chen C."/>
            <person name="Yan M."/>
            <person name="Daum C."/>
            <person name="Ng V."/>
            <person name="Clum A."/>
            <person name="Steindorff A."/>
            <person name="Ohm R.A."/>
            <person name="Martin F."/>
            <person name="Silar P."/>
            <person name="Natvig D.O."/>
            <person name="Lalanne C."/>
            <person name="Gautier V."/>
            <person name="Ament-Velasquez S.L."/>
            <person name="Kruys A."/>
            <person name="Hutchinson M.I."/>
            <person name="Powell A.J."/>
            <person name="Barry K."/>
            <person name="Miller A.N."/>
            <person name="Grigoriev I.V."/>
            <person name="Debuchy R."/>
            <person name="Gladieux P."/>
            <person name="Hiltunen Thoren M."/>
            <person name="Johannesson H."/>
        </authorList>
    </citation>
    <scope>NUCLEOTIDE SEQUENCE</scope>
    <source>
        <strain evidence="4">PSN309</strain>
    </source>
</reference>
<dbReference type="AlphaFoldDB" id="A0AAN7ADN6"/>
<dbReference type="PROSITE" id="PS50158">
    <property type="entry name" value="ZF_CCHC"/>
    <property type="match status" value="1"/>
</dbReference>
<dbReference type="InterPro" id="IPR036875">
    <property type="entry name" value="Znf_CCHC_sf"/>
</dbReference>
<feature type="compositionally biased region" description="Low complexity" evidence="2">
    <location>
        <begin position="122"/>
        <end position="135"/>
    </location>
</feature>
<dbReference type="InterPro" id="IPR001878">
    <property type="entry name" value="Znf_CCHC"/>
</dbReference>
<evidence type="ECO:0000313" key="4">
    <source>
        <dbReference type="EMBL" id="KAK4182200.1"/>
    </source>
</evidence>
<protein>
    <recommendedName>
        <fullName evidence="3">CCHC-type domain-containing protein</fullName>
    </recommendedName>
</protein>
<gene>
    <name evidence="4" type="ORF">QBC35DRAFT_396447</name>
</gene>
<dbReference type="SUPFAM" id="SSF57756">
    <property type="entry name" value="Retrovirus zinc finger-like domains"/>
    <property type="match status" value="1"/>
</dbReference>
<evidence type="ECO:0000313" key="5">
    <source>
        <dbReference type="Proteomes" id="UP001302126"/>
    </source>
</evidence>
<accession>A0AAN7ADN6</accession>
<organism evidence="4 5">
    <name type="scientific">Podospora australis</name>
    <dbReference type="NCBI Taxonomy" id="1536484"/>
    <lineage>
        <taxon>Eukaryota</taxon>
        <taxon>Fungi</taxon>
        <taxon>Dikarya</taxon>
        <taxon>Ascomycota</taxon>
        <taxon>Pezizomycotina</taxon>
        <taxon>Sordariomycetes</taxon>
        <taxon>Sordariomycetidae</taxon>
        <taxon>Sordariales</taxon>
        <taxon>Podosporaceae</taxon>
        <taxon>Podospora</taxon>
    </lineage>
</organism>
<dbReference type="GO" id="GO:0003676">
    <property type="term" value="F:nucleic acid binding"/>
    <property type="evidence" value="ECO:0007669"/>
    <property type="project" value="InterPro"/>
</dbReference>
<feature type="domain" description="CCHC-type" evidence="3">
    <location>
        <begin position="155"/>
        <end position="171"/>
    </location>
</feature>
<dbReference type="SMART" id="SM00343">
    <property type="entry name" value="ZnF_C2HC"/>
    <property type="match status" value="1"/>
</dbReference>
<dbReference type="GO" id="GO:0008270">
    <property type="term" value="F:zinc ion binding"/>
    <property type="evidence" value="ECO:0007669"/>
    <property type="project" value="UniProtKB-KW"/>
</dbReference>
<proteinExistence type="predicted"/>
<keyword evidence="1" id="KW-0862">Zinc</keyword>
<dbReference type="Proteomes" id="UP001302126">
    <property type="component" value="Unassembled WGS sequence"/>
</dbReference>